<protein>
    <submittedName>
        <fullName evidence="2">Uncharacterized protein</fullName>
    </submittedName>
</protein>
<organism evidence="2 3">
    <name type="scientific">Gossypium armourianum</name>
    <dbReference type="NCBI Taxonomy" id="34283"/>
    <lineage>
        <taxon>Eukaryota</taxon>
        <taxon>Viridiplantae</taxon>
        <taxon>Streptophyta</taxon>
        <taxon>Embryophyta</taxon>
        <taxon>Tracheophyta</taxon>
        <taxon>Spermatophyta</taxon>
        <taxon>Magnoliopsida</taxon>
        <taxon>eudicotyledons</taxon>
        <taxon>Gunneridae</taxon>
        <taxon>Pentapetalae</taxon>
        <taxon>rosids</taxon>
        <taxon>malvids</taxon>
        <taxon>Malvales</taxon>
        <taxon>Malvaceae</taxon>
        <taxon>Malvoideae</taxon>
        <taxon>Gossypium</taxon>
    </lineage>
</organism>
<evidence type="ECO:0000313" key="3">
    <source>
        <dbReference type="Proteomes" id="UP000593575"/>
    </source>
</evidence>
<dbReference type="EMBL" id="JABFAE010000009">
    <property type="protein sequence ID" value="MBA0838191.1"/>
    <property type="molecule type" value="Genomic_DNA"/>
</dbReference>
<accession>A0A7J9JVI2</accession>
<sequence>EVITGSVVSADWNATCEQLLGKVPNKFRGSCTDMGWLNDNFKQIEAFTSDVEKEQFARTFILSSLGVRNLFCRHPKSSMNYTRSTYEGDSRKIGQHSKRSKSRCGNVGITVSHIYYRMWKGVGNIVERGQDEIIVQGGSTFAPTLHKDLIIVQHPGQYGPHEDEEEDNKESSPQLVRQNPRRTRCSPSCGTHLGCR</sequence>
<feature type="region of interest" description="Disordered" evidence="1">
    <location>
        <begin position="155"/>
        <end position="196"/>
    </location>
</feature>
<evidence type="ECO:0000313" key="2">
    <source>
        <dbReference type="EMBL" id="MBA0838191.1"/>
    </source>
</evidence>
<dbReference type="Proteomes" id="UP000593575">
    <property type="component" value="Unassembled WGS sequence"/>
</dbReference>
<proteinExistence type="predicted"/>
<gene>
    <name evidence="2" type="ORF">Goarm_010270</name>
</gene>
<evidence type="ECO:0000256" key="1">
    <source>
        <dbReference type="SAM" id="MobiDB-lite"/>
    </source>
</evidence>
<name>A0A7J9JVI2_9ROSI</name>
<keyword evidence="3" id="KW-1185">Reference proteome</keyword>
<reference evidence="2 3" key="1">
    <citation type="journal article" date="2019" name="Genome Biol. Evol.">
        <title>Insights into the evolution of the New World diploid cottons (Gossypium, subgenus Houzingenia) based on genome sequencing.</title>
        <authorList>
            <person name="Grover C.E."/>
            <person name="Arick M.A. 2nd"/>
            <person name="Thrash A."/>
            <person name="Conover J.L."/>
            <person name="Sanders W.S."/>
            <person name="Peterson D.G."/>
            <person name="Frelichowski J.E."/>
            <person name="Scheffler J.A."/>
            <person name="Scheffler B.E."/>
            <person name="Wendel J.F."/>
        </authorList>
    </citation>
    <scope>NUCLEOTIDE SEQUENCE [LARGE SCALE GENOMIC DNA]</scope>
    <source>
        <strain evidence="2">6</strain>
        <tissue evidence="2">Leaf</tissue>
    </source>
</reference>
<feature type="non-terminal residue" evidence="2">
    <location>
        <position position="1"/>
    </location>
</feature>
<dbReference type="AlphaFoldDB" id="A0A7J9JVI2"/>
<comment type="caution">
    <text evidence="2">The sequence shown here is derived from an EMBL/GenBank/DDBJ whole genome shotgun (WGS) entry which is preliminary data.</text>
</comment>